<accession>A0A3S4ESJ4</accession>
<evidence type="ECO:0000313" key="2">
    <source>
        <dbReference type="Proteomes" id="UP000276345"/>
    </source>
</evidence>
<gene>
    <name evidence="1" type="primary">STY2349</name>
    <name evidence="1" type="ORF">NCTC7406_01978</name>
</gene>
<proteinExistence type="predicted"/>
<reference evidence="1 2" key="1">
    <citation type="submission" date="2018-12" db="EMBL/GenBank/DDBJ databases">
        <authorList>
            <consortium name="Pathogen Informatics"/>
        </authorList>
    </citation>
    <scope>NUCLEOTIDE SEQUENCE [LARGE SCALE GENOMIC DNA]</scope>
    <source>
        <strain evidence="1 2">NCTC7406</strain>
    </source>
</reference>
<dbReference type="EMBL" id="LR134142">
    <property type="protein sequence ID" value="VEA05544.1"/>
    <property type="molecule type" value="Genomic_DNA"/>
</dbReference>
<sequence length="139" mass="15873">MPLTWIREGEWRKARAWLMLRPNDSKSIYNLKLIKDKLSALPPPVSAAGEYWRHAERASWNVLNVKALPTPSRYQVNFQGYWFGLMGIYFGPNIGEFSAAVTLENDKTIVALREGDDIHCDISLAFSVMPPISRTCIFQ</sequence>
<dbReference type="Proteomes" id="UP000276345">
    <property type="component" value="Chromosome"/>
</dbReference>
<evidence type="ECO:0000313" key="1">
    <source>
        <dbReference type="EMBL" id="VEA05544.1"/>
    </source>
</evidence>
<protein>
    <submittedName>
        <fullName evidence="1">Putative exported protein</fullName>
    </submittedName>
</protein>
<name>A0A3S4ESJ4_SALET</name>
<dbReference type="AlphaFoldDB" id="A0A3S4ESJ4"/>
<organism evidence="1 2">
    <name type="scientific">Salmonella enterica subsp. enterica serovar Sanjuan</name>
    <dbReference type="NCBI Taxonomy" id="1160765"/>
    <lineage>
        <taxon>Bacteria</taxon>
        <taxon>Pseudomonadati</taxon>
        <taxon>Pseudomonadota</taxon>
        <taxon>Gammaproteobacteria</taxon>
        <taxon>Enterobacterales</taxon>
        <taxon>Enterobacteriaceae</taxon>
        <taxon>Salmonella</taxon>
    </lineage>
</organism>